<comment type="subcellular location">
    <subcellularLocation>
        <location evidence="1">Cell inner membrane</location>
        <topology evidence="1">Peripheral membrane protein</topology>
    </subcellularLocation>
</comment>
<evidence type="ECO:0000313" key="12">
    <source>
        <dbReference type="Proteomes" id="UP000032233"/>
    </source>
</evidence>
<evidence type="ECO:0000256" key="2">
    <source>
        <dbReference type="ARBA" id="ARBA00005417"/>
    </source>
</evidence>
<keyword evidence="12" id="KW-1185">Reference proteome</keyword>
<comment type="similarity">
    <text evidence="2">Belongs to the ABC transporter superfamily.</text>
</comment>
<dbReference type="PROSITE" id="PS00211">
    <property type="entry name" value="ABC_TRANSPORTER_1"/>
    <property type="match status" value="1"/>
</dbReference>
<reference evidence="11 12" key="1">
    <citation type="submission" date="2013-11" db="EMBL/GenBank/DDBJ databases">
        <title>Metagenomic analysis of a methanogenic consortium involved in long chain n-alkane degradation.</title>
        <authorList>
            <person name="Davidova I.A."/>
            <person name="Callaghan A.V."/>
            <person name="Wawrik B."/>
            <person name="Pruitt S."/>
            <person name="Marks C."/>
            <person name="Duncan K.E."/>
            <person name="Suflita J.M."/>
        </authorList>
    </citation>
    <scope>NUCLEOTIDE SEQUENCE [LARGE SCALE GENOMIC DNA]</scope>
    <source>
        <strain evidence="11 12">SPR</strain>
    </source>
</reference>
<keyword evidence="5" id="KW-0997">Cell inner membrane</keyword>
<dbReference type="RefSeq" id="WP_044349326.1">
    <property type="nucleotide sequence ID" value="NZ_AZAC01000016.1"/>
</dbReference>
<dbReference type="Proteomes" id="UP000032233">
    <property type="component" value="Unassembled WGS sequence"/>
</dbReference>
<dbReference type="InterPro" id="IPR013563">
    <property type="entry name" value="Oligopep_ABC_C"/>
</dbReference>
<dbReference type="PANTHER" id="PTHR43297">
    <property type="entry name" value="OLIGOPEPTIDE TRANSPORT ATP-BINDING PROTEIN APPD"/>
    <property type="match status" value="1"/>
</dbReference>
<dbReference type="SUPFAM" id="SSF52540">
    <property type="entry name" value="P-loop containing nucleoside triphosphate hydrolases"/>
    <property type="match status" value="1"/>
</dbReference>
<dbReference type="GO" id="GO:0015833">
    <property type="term" value="P:peptide transport"/>
    <property type="evidence" value="ECO:0007669"/>
    <property type="project" value="InterPro"/>
</dbReference>
<dbReference type="PROSITE" id="PS50893">
    <property type="entry name" value="ABC_TRANSPORTER_2"/>
    <property type="match status" value="1"/>
</dbReference>
<dbReference type="FunFam" id="3.40.50.300:FF:000016">
    <property type="entry name" value="Oligopeptide ABC transporter ATP-binding component"/>
    <property type="match status" value="1"/>
</dbReference>
<dbReference type="EMBL" id="AZAC01000016">
    <property type="protein sequence ID" value="KIX13315.1"/>
    <property type="molecule type" value="Genomic_DNA"/>
</dbReference>
<sequence length="322" mass="35206">MNLIEVKDLSIGYKTSSGLLKAVEGVNFSLKAGETLGLVGESGCGKTTIGMGLMGLLPPNGSITGGSILLEGADLAQMPKEKLRELRWKEMAMIFQAAMNALNPVHRVGDQIIEAITTHEPKVGKEEALARVKALFDLVGMDRSRINDYPHQYSGGMKQRAIIAMALALRPKLIIADEPSTALDVIVQDQILKQIKKLQTDFNMGMIFISHDISIVAEISDHIGIMYAGQLVEKGRVDQVFRHPGHPYTKALLASFPRLDGEISRLMPISGEPPNLVGRIPGCRFCSRCPKPEASCSLSPPDWFEMEKGHHVLCDNCQPILN</sequence>
<feature type="domain" description="ABC transporter" evidence="10">
    <location>
        <begin position="4"/>
        <end position="253"/>
    </location>
</feature>
<dbReference type="PANTHER" id="PTHR43297:SF14">
    <property type="entry name" value="ATPASE AAA-TYPE CORE DOMAIN-CONTAINING PROTEIN"/>
    <property type="match status" value="1"/>
</dbReference>
<dbReference type="Pfam" id="PF00005">
    <property type="entry name" value="ABC_tran"/>
    <property type="match status" value="1"/>
</dbReference>
<accession>A0A0D2JUV0</accession>
<protein>
    <submittedName>
        <fullName evidence="11">Peptide ABC transporter ATPase</fullName>
    </submittedName>
</protein>
<evidence type="ECO:0000256" key="9">
    <source>
        <dbReference type="ARBA" id="ARBA00023136"/>
    </source>
</evidence>
<dbReference type="AlphaFoldDB" id="A0A0D2JUV0"/>
<keyword evidence="3" id="KW-0813">Transport</keyword>
<gene>
    <name evidence="11" type="ORF">X474_13900</name>
</gene>
<dbReference type="GO" id="GO:0005524">
    <property type="term" value="F:ATP binding"/>
    <property type="evidence" value="ECO:0007669"/>
    <property type="project" value="UniProtKB-KW"/>
</dbReference>
<dbReference type="InterPro" id="IPR003593">
    <property type="entry name" value="AAA+_ATPase"/>
</dbReference>
<dbReference type="InterPro" id="IPR017871">
    <property type="entry name" value="ABC_transporter-like_CS"/>
</dbReference>
<keyword evidence="8" id="KW-1278">Translocase</keyword>
<dbReference type="InterPro" id="IPR050388">
    <property type="entry name" value="ABC_Ni/Peptide_Import"/>
</dbReference>
<evidence type="ECO:0000256" key="7">
    <source>
        <dbReference type="ARBA" id="ARBA00022840"/>
    </source>
</evidence>
<keyword evidence="4" id="KW-1003">Cell membrane</keyword>
<comment type="caution">
    <text evidence="11">The sequence shown here is derived from an EMBL/GenBank/DDBJ whole genome shotgun (WGS) entry which is preliminary data.</text>
</comment>
<dbReference type="Gene3D" id="3.40.50.300">
    <property type="entry name" value="P-loop containing nucleotide triphosphate hydrolases"/>
    <property type="match status" value="1"/>
</dbReference>
<evidence type="ECO:0000256" key="8">
    <source>
        <dbReference type="ARBA" id="ARBA00022967"/>
    </source>
</evidence>
<dbReference type="STRING" id="1429043.X474_13900"/>
<evidence type="ECO:0000256" key="5">
    <source>
        <dbReference type="ARBA" id="ARBA00022519"/>
    </source>
</evidence>
<dbReference type="GO" id="GO:0005886">
    <property type="term" value="C:plasma membrane"/>
    <property type="evidence" value="ECO:0007669"/>
    <property type="project" value="UniProtKB-SubCell"/>
</dbReference>
<dbReference type="Pfam" id="PF08352">
    <property type="entry name" value="oligo_HPY"/>
    <property type="match status" value="1"/>
</dbReference>
<keyword evidence="6" id="KW-0547">Nucleotide-binding</keyword>
<keyword evidence="7" id="KW-0067">ATP-binding</keyword>
<dbReference type="SMART" id="SM00382">
    <property type="entry name" value="AAA"/>
    <property type="match status" value="1"/>
</dbReference>
<dbReference type="GO" id="GO:0016887">
    <property type="term" value="F:ATP hydrolysis activity"/>
    <property type="evidence" value="ECO:0007669"/>
    <property type="project" value="InterPro"/>
</dbReference>
<evidence type="ECO:0000259" key="10">
    <source>
        <dbReference type="PROSITE" id="PS50893"/>
    </source>
</evidence>
<dbReference type="CDD" id="cd03257">
    <property type="entry name" value="ABC_NikE_OppD_transporters"/>
    <property type="match status" value="1"/>
</dbReference>
<name>A0A0D2JUV0_9BACT</name>
<dbReference type="OrthoDB" id="9809450at2"/>
<dbReference type="InParanoid" id="A0A0D2JUV0"/>
<dbReference type="NCBIfam" id="TIGR01727">
    <property type="entry name" value="oligo_HPY"/>
    <property type="match status" value="1"/>
</dbReference>
<keyword evidence="9" id="KW-0472">Membrane</keyword>
<evidence type="ECO:0000256" key="3">
    <source>
        <dbReference type="ARBA" id="ARBA00022448"/>
    </source>
</evidence>
<evidence type="ECO:0000256" key="4">
    <source>
        <dbReference type="ARBA" id="ARBA00022475"/>
    </source>
</evidence>
<evidence type="ECO:0000256" key="1">
    <source>
        <dbReference type="ARBA" id="ARBA00004417"/>
    </source>
</evidence>
<evidence type="ECO:0000256" key="6">
    <source>
        <dbReference type="ARBA" id="ARBA00022741"/>
    </source>
</evidence>
<proteinExistence type="inferred from homology"/>
<dbReference type="InterPro" id="IPR003439">
    <property type="entry name" value="ABC_transporter-like_ATP-bd"/>
</dbReference>
<organism evidence="11 12">
    <name type="scientific">Dethiosulfatarculus sandiegensis</name>
    <dbReference type="NCBI Taxonomy" id="1429043"/>
    <lineage>
        <taxon>Bacteria</taxon>
        <taxon>Pseudomonadati</taxon>
        <taxon>Thermodesulfobacteriota</taxon>
        <taxon>Desulfarculia</taxon>
        <taxon>Desulfarculales</taxon>
        <taxon>Desulfarculaceae</taxon>
        <taxon>Dethiosulfatarculus</taxon>
    </lineage>
</organism>
<evidence type="ECO:0000313" key="11">
    <source>
        <dbReference type="EMBL" id="KIX13315.1"/>
    </source>
</evidence>
<dbReference type="InterPro" id="IPR027417">
    <property type="entry name" value="P-loop_NTPase"/>
</dbReference>